<feature type="compositionally biased region" description="Polar residues" evidence="3">
    <location>
        <begin position="1333"/>
        <end position="1350"/>
    </location>
</feature>
<organism evidence="5 6">
    <name type="scientific">Tritrichomonas musculus</name>
    <dbReference type="NCBI Taxonomy" id="1915356"/>
    <lineage>
        <taxon>Eukaryota</taxon>
        <taxon>Metamonada</taxon>
        <taxon>Parabasalia</taxon>
        <taxon>Tritrichomonadida</taxon>
        <taxon>Tritrichomonadidae</taxon>
        <taxon>Tritrichomonas</taxon>
    </lineage>
</organism>
<feature type="region of interest" description="Disordered" evidence="3">
    <location>
        <begin position="1438"/>
        <end position="1478"/>
    </location>
</feature>
<feature type="compositionally biased region" description="Basic and acidic residues" evidence="3">
    <location>
        <begin position="1967"/>
        <end position="1995"/>
    </location>
</feature>
<comment type="caution">
    <text evidence="5">The sequence shown here is derived from an EMBL/GenBank/DDBJ whole genome shotgun (WGS) entry which is preliminary data.</text>
</comment>
<evidence type="ECO:0000256" key="2">
    <source>
        <dbReference type="SAM" id="Coils"/>
    </source>
</evidence>
<feature type="compositionally biased region" description="Acidic residues" evidence="3">
    <location>
        <begin position="2848"/>
        <end position="2865"/>
    </location>
</feature>
<dbReference type="InterPro" id="IPR026854">
    <property type="entry name" value="VPS13_N"/>
</dbReference>
<feature type="compositionally biased region" description="Polar residues" evidence="3">
    <location>
        <begin position="1218"/>
        <end position="1246"/>
    </location>
</feature>
<feature type="compositionally biased region" description="Basic residues" evidence="3">
    <location>
        <begin position="2919"/>
        <end position="2937"/>
    </location>
</feature>
<accession>A0ABR2HU68</accession>
<evidence type="ECO:0000256" key="1">
    <source>
        <dbReference type="ARBA" id="ARBA00022448"/>
    </source>
</evidence>
<feature type="compositionally biased region" description="Basic and acidic residues" evidence="3">
    <location>
        <begin position="1268"/>
        <end position="1291"/>
    </location>
</feature>
<keyword evidence="6" id="KW-1185">Reference proteome</keyword>
<name>A0ABR2HU68_9EUKA</name>
<dbReference type="EMBL" id="JAPFFF010000023">
    <property type="protein sequence ID" value="KAK8852661.1"/>
    <property type="molecule type" value="Genomic_DNA"/>
</dbReference>
<evidence type="ECO:0000313" key="5">
    <source>
        <dbReference type="EMBL" id="KAK8852661.1"/>
    </source>
</evidence>
<feature type="region of interest" description="Disordered" evidence="3">
    <location>
        <begin position="1935"/>
        <end position="2012"/>
    </location>
</feature>
<feature type="compositionally biased region" description="Basic residues" evidence="3">
    <location>
        <begin position="2874"/>
        <end position="2892"/>
    </location>
</feature>
<dbReference type="PANTHER" id="PTHR36812">
    <property type="entry name" value="NEUROFILAMENT TRIPLET M PROTEIN-LIKE PROTEIN"/>
    <property type="match status" value="1"/>
</dbReference>
<evidence type="ECO:0000259" key="4">
    <source>
        <dbReference type="Pfam" id="PF12624"/>
    </source>
</evidence>
<feature type="region of interest" description="Disordered" evidence="3">
    <location>
        <begin position="871"/>
        <end position="903"/>
    </location>
</feature>
<feature type="region of interest" description="Disordered" evidence="3">
    <location>
        <begin position="1804"/>
        <end position="1829"/>
    </location>
</feature>
<keyword evidence="2" id="KW-0175">Coiled coil</keyword>
<feature type="domain" description="Chorein N-terminal" evidence="4">
    <location>
        <begin position="2"/>
        <end position="417"/>
    </location>
</feature>
<feature type="compositionally biased region" description="Basic and acidic residues" evidence="3">
    <location>
        <begin position="1298"/>
        <end position="1314"/>
    </location>
</feature>
<feature type="coiled-coil region" evidence="2">
    <location>
        <begin position="399"/>
        <end position="441"/>
    </location>
</feature>
<dbReference type="Proteomes" id="UP001470230">
    <property type="component" value="Unassembled WGS sequence"/>
</dbReference>
<feature type="compositionally biased region" description="Basic and acidic residues" evidence="3">
    <location>
        <begin position="882"/>
        <end position="899"/>
    </location>
</feature>
<keyword evidence="1" id="KW-0813">Transport</keyword>
<feature type="region of interest" description="Disordered" evidence="3">
    <location>
        <begin position="1041"/>
        <end position="1074"/>
    </location>
</feature>
<sequence length="3694" mass="419258">MVLEKVASSLLSFFLTKYIDKVNTNALKMSLFTGKVSLDNLSVKKAALMQHKLPFKIIRGIVKKIYVSIPYIRLKSKPTLAGIENILVLGKLSEKTIEEAEQLSTSESDISDEFNSIDSALKEQKVSKFDFTAGLVGAIIENLQVKVTNIHVRLEYEFDGKTVAIGLIVPLIQVMSIDENGNEVDTNSSKTMIRKKLILSNLSLYVDTKTERYKQKMKDENIEFEKMMLDSMSSESHQFILHNFTFETIYEHAKSGQGPVTVGNIIDVTTSAIKLALDSFQYQCFTQIMAQQSRYMIKKFFSSCGKPNSLPERDADVDDCILWWRFAERCSEKKNEPFRFNPTTALIFLKNRNKNLAKLSDILINPNKKKDEKYLKGLQEEYGGDVFLMFRAYAKFRTEKDLREKKHREMEEMKKKNKNEIDQDAKEIQELLSSKNNIKNNADTWRIKCKVNEIDLGLLLTPSTYLAMLEWRAWEGTFKKNKDDIDFEALIGGLSIVNMRSKQHTRIIELIQSETSKGGSATINIAGNLASKIFRIDSHISSPHLFADLSIIKEVQMFLSGSSGIHVEGSVPKVHKRDHTHAETLNLIDTHPKLFIDLHLDSPVVTVPYRMPIEIQLGNVDIKSIKPDRKRSVHHKDSWYDEYSLDLTGFQILMGKKKLCRPVTFSLNCLQSFIRKSSMVMTIAKTNITSMDFDMNHRQYQMLLQLPDYISTFIQHPKKHAAVVEEDHKKDEVHPSKKKKGTINTVDSLVSDLSIQLNIDFEEVGLRLFNSRNNVGSELKIAGISTSVKALENKAEGTFVLQYIKILGDKNQCICNFGDDKVPAINIGVNTEGIVIALTMHTSKPIIDVDFNWLGLLLKFVIVPETSKEQHKAIEAQPPSTKNDKKADSKSKEEKEKEKGKQKHINQYQLLRKLETHPIFKIDVSFAGPTINLPCGESKINIDLGLLHIFTKEPIPRDQNNIESFYDMLTCEFNNFEIHLGDEYLLDPFSLSVEAHKAFVTRHDVESLKIYADIHELKVQMKRSQFLSLLTVVDSVKGIIPSSDKQNDDDSDDEKEKHKDKKHDHDNESHKSAEQKIPKSMFINLKFEALVIDLLNEDNSINTGFTINQLESTFNSFQDDLSANLKIVVLKGVFDDETLLSFGENDIPSFNFIVHNNKEITNADICISKPTILVDFQWIVQLERFFEMPNKASTKQKFYQIVDSSHDSVSKTREISRTDSQQSEVSNTESQLSVMSKNDSLQSNISKDSEEANDKKDIQVEEEEEDNEKSANKEEESKNEEKEEKDEKSHSEEEEEDKKDAKVQNVEYKVREVSSDVLNKMSSDNLEKKSETGDPNASRVLSQNEIVQNQSVPVEKESSSSSIHSKSEEIEPKHSKKIPMNYIWKGLLILLPLIVFHRYLFNFKFLSLLLVSGGASYYIIHKRKRKSVIVIDARESPKLNQESTEEEKSKQEPSEQPKEEVTEQPKEESTEENEEDQNNVKVRAVDLLEAAGHLSETTSNESIQEKPLTLFEQLQKVQGKFVITEPSITVLLVKKTKEIIKMNTKIQELDVRKDDNQNGSFLINGFQILMDDRYLMKPFDIKVGINLQSTITVKVGLPAIVLKLQTFDYQLLLEVGEYIPAVLKSNRNKKVQIANSEETMNSEIVSESQTSTINDSQSTQSKQLALMDDNNKEDEEEEIAENSKFKLPFVLDLNLDKIGVEIFEEKKKLFNFYINSIILASSIEGKFDLTVTSIICQEHISSKNNKIISFATPTFVNLSELGDLSVSVSPDATIFVKMEAVNDLLDIFLPGEQILDYEKPKKIEHKKKHKHKHHHKKKKHHKDKKHKLKSKEMTISVESKCFKVVFLDESEIATLSLIKITYEKTGIDQTIKVFDIALTDPKKSDLYPSEMLSSEKGKAFSLELSKRETSIRINRLIIFANLNVISRVINTVVKNPLKLPPPKSEPTEEEEEEKDDEEEKQEEEEKEKDQKDVKDVDVDSDNSKIVKKDDPKLEQDNSETEEFNESEKEKPKKKTKELRIRFKYINITIPVSFNESNEILDFTIDGHLSISSRMKLSVRHITTKFIQYKGAEHPPFIPNISFHLVKNENDIDLLMKPALISIALDDIAAAGLLANSLGKFVSHLNLPHDDGIPKEKKKDKEGDHKVQDFSLSVEMKKLQLVLNSDRYQTVPLFRLIFKQFAIKYANQKPSSIHCVFDHIDFMDIQYLTWKMLLESFSLNINLLITEDLISVDSSIELPININFAYQAIQLILSHIQTISKTVSHKQLIDSKPPSFKIVNNCSKDVSINNIETGDSIEIKPGMEDVCNFKRDEELEIKIGDDSKRIITSKLQYPTFVEFQAVSQKLLESGTILQISSVILFENQTKFNLFLFQQKTILIHRSLIVIPAGKQIPYTDIESLKTMSFALTTEEDSLKSAHSSFTVRDVKRRAVLLSCVFPNKWKCKLVVSSKFDPLTCAMIIKIQPNCIIHNQLPLHLFIRSDESDDILHLKPGDSVKTTIIDTSGLEFAAYFAVSSFGESVDETNVTVKKLKNKVNVKTSDGFISSVPLISINASPDEKPSKICFAIEAKKSVKRPQYDLVCFAPSLIFNLTGMQLNCYNKIREKKYIVESFSPREKGSDPNEDGCLIWSSEEYFKRKDTSRKLSLQLSTDAESERKYCHDNIASNNNNQLPPEDPETKYMGDDVIECLATHINGPVMLPTQNPDIFIPLHYTVASAQPYASSTLVTITSKFAICNHASKPFFIQPIILPKPEPPKNKKPLLKKKSKNKKSSKKKNKGAENATEDTETENVNETEAVTETETDVETDTETGNETESETESTMTKHEKKKKEKKKHHFKLHKKSHAKTSDETDAETDFETDNESATEAENEKSQSKEKKKKKKLFHIKKSRKSTHAKTDESNDNNTDNATEDETSAVNEDKKKKKKKFKGIRIKKRKDKKEKKDKDDITSDLESTTVNDTETDNDDDETSATPNVPAVDVEEFKKKLKFGDPIKIENNGKNQQIRLAAEGLLYAFKVDPNSSKYTTINFSEPIHTTFAHEGHLFEIENQTLGVESLIIIKDAVFPQPLNLLNDLRIGTHKVYVTQKSLSKSDTVHKSKAMPQSMTIVAYDVPFGGTDLILHYKKHRIPINLIRVNTPIKKHHIYYEVIVNKNNTKTIVVSKIPYEHAKKTNLQFHVNIPIIAVSLIDKLNHEFALLTLQRLEFGMEIGKVNKIMFNLGAFQLDDLQPSAMLKVVIAAYPDVPEGEDIKTKNLLEFSTTMFADTPLFTACHDLTLLCDPIILFVDLSFLSDTISLMQNMFLVENKNKGVSGLLAKPKPSQPSSLSSIPLTAENLTIGEIKFTIFVRAQSSRPNLYKPVSYFLRAVPDITNGQIVLPSFHFEDCTMNAAYIEKEIVHPLIDAGIKQGLKLLFNTDIFMRSTGTKSASFAKKGEKLMNGQLQVLVQVPGSMILQGGETGLNVASKFLHNISFSRGGGVNRVNATAKDTMNSGVKALGHGFADAFTGIVKDPMKEQEKKGVGGVFIGIGKGLLGLITKPVAGILDASVASISAMRKKLNGEDDDVIPPLRIAHALPMKELDSYNDKMMVIKDVAQLSFQVSDIQELYTQYVERYVIDNETSDWYGVTQEFVFWSDKEGTLKKKSRIRDISSIQYDKDTHVITMEVNEISIKLYEIHVQEEEKANIITEMINSRRMALGIGE</sequence>
<dbReference type="PANTHER" id="PTHR36812:SF9">
    <property type="entry name" value="MYB-LIKE PROTEIN X ISOFORM X1"/>
    <property type="match status" value="1"/>
</dbReference>
<feature type="region of interest" description="Disordered" evidence="3">
    <location>
        <begin position="2745"/>
        <end position="2971"/>
    </location>
</feature>
<feature type="compositionally biased region" description="Basic residues" evidence="3">
    <location>
        <begin position="2823"/>
        <end position="2843"/>
    </location>
</feature>
<protein>
    <recommendedName>
        <fullName evidence="4">Chorein N-terminal domain-containing protein</fullName>
    </recommendedName>
</protein>
<feature type="compositionally biased region" description="Acidic residues" evidence="3">
    <location>
        <begin position="2957"/>
        <end position="2966"/>
    </location>
</feature>
<feature type="compositionally biased region" description="Basic residues" evidence="3">
    <location>
        <begin position="2755"/>
        <end position="2774"/>
    </location>
</feature>
<feature type="region of interest" description="Disordered" evidence="3">
    <location>
        <begin position="1209"/>
        <end position="1372"/>
    </location>
</feature>
<feature type="compositionally biased region" description="Acidic residues" evidence="3">
    <location>
        <begin position="2780"/>
        <end position="2816"/>
    </location>
</feature>
<feature type="compositionally biased region" description="Basic and acidic residues" evidence="3">
    <location>
        <begin position="1247"/>
        <end position="1259"/>
    </location>
</feature>
<dbReference type="Pfam" id="PF12624">
    <property type="entry name" value="VPS13_N"/>
    <property type="match status" value="1"/>
</dbReference>
<feature type="compositionally biased region" description="Basic and acidic residues" evidence="3">
    <location>
        <begin position="1446"/>
        <end position="1468"/>
    </location>
</feature>
<evidence type="ECO:0000256" key="3">
    <source>
        <dbReference type="SAM" id="MobiDB-lite"/>
    </source>
</evidence>
<proteinExistence type="predicted"/>
<evidence type="ECO:0000313" key="6">
    <source>
        <dbReference type="Proteomes" id="UP001470230"/>
    </source>
</evidence>
<feature type="compositionally biased region" description="Basic and acidic residues" evidence="3">
    <location>
        <begin position="1063"/>
        <end position="1074"/>
    </location>
</feature>
<gene>
    <name evidence="5" type="ORF">M9Y10_017650</name>
</gene>
<reference evidence="5 6" key="1">
    <citation type="submission" date="2024-04" db="EMBL/GenBank/DDBJ databases">
        <title>Tritrichomonas musculus Genome.</title>
        <authorList>
            <person name="Alves-Ferreira E."/>
            <person name="Grigg M."/>
            <person name="Lorenzi H."/>
            <person name="Galac M."/>
        </authorList>
    </citation>
    <scope>NUCLEOTIDE SEQUENCE [LARGE SCALE GENOMIC DNA]</scope>
    <source>
        <strain evidence="5 6">EAF2021</strain>
    </source>
</reference>
<feature type="compositionally biased region" description="Acidic residues" evidence="3">
    <location>
        <begin position="1947"/>
        <end position="1966"/>
    </location>
</feature>